<dbReference type="Proteomes" id="UP000094707">
    <property type="component" value="Chromosome I"/>
</dbReference>
<dbReference type="Pfam" id="PF13187">
    <property type="entry name" value="Fer4_9"/>
    <property type="match status" value="1"/>
</dbReference>
<dbReference type="GeneID" id="30411097"/>
<dbReference type="AlphaFoldDB" id="A0A1D3KZJ4"/>
<dbReference type="PROSITE" id="PS51379">
    <property type="entry name" value="4FE4S_FER_2"/>
    <property type="match status" value="2"/>
</dbReference>
<proteinExistence type="predicted"/>
<dbReference type="RefSeq" id="WP_071905894.1">
    <property type="nucleotide sequence ID" value="NZ_LT607756.1"/>
</dbReference>
<dbReference type="KEGG" id="mcub:MCBB_0233"/>
<dbReference type="InterPro" id="IPR017900">
    <property type="entry name" value="4Fe4S_Fe_S_CS"/>
</dbReference>
<dbReference type="Gene3D" id="3.30.70.20">
    <property type="match status" value="1"/>
</dbReference>
<reference evidence="2 3" key="1">
    <citation type="submission" date="2016-08" db="EMBL/GenBank/DDBJ databases">
        <authorList>
            <person name="Seilhamer J.J."/>
        </authorList>
    </citation>
    <scope>NUCLEOTIDE SEQUENCE [LARGE SCALE GENOMIC DNA]</scope>
    <source>
        <strain evidence="2">Buetzberg</strain>
    </source>
</reference>
<evidence type="ECO:0000259" key="1">
    <source>
        <dbReference type="PROSITE" id="PS51379"/>
    </source>
</evidence>
<dbReference type="EMBL" id="LT607756">
    <property type="protein sequence ID" value="SCG84821.1"/>
    <property type="molecule type" value="Genomic_DNA"/>
</dbReference>
<feature type="domain" description="4Fe-4S ferredoxin-type" evidence="1">
    <location>
        <begin position="1"/>
        <end position="29"/>
    </location>
</feature>
<dbReference type="STRING" id="118062.MCBB_0233"/>
<accession>A0A1D3KZJ4</accession>
<dbReference type="OrthoDB" id="51316at2157"/>
<name>A0A1D3KZJ4_9EURY</name>
<dbReference type="PROSITE" id="PS00198">
    <property type="entry name" value="4FE4S_FER_1"/>
    <property type="match status" value="2"/>
</dbReference>
<evidence type="ECO:0000313" key="3">
    <source>
        <dbReference type="Proteomes" id="UP000094707"/>
    </source>
</evidence>
<sequence length="69" mass="7703">MITVNENLCKGCNICTEFCPKKVYEQSKTPNKKGVRLPIPAHGERCTRCGTCTLMCPDQAIRVGEKDED</sequence>
<keyword evidence="3" id="KW-1185">Reference proteome</keyword>
<dbReference type="PANTHER" id="PTHR43122">
    <property type="entry name" value="FERREDOXIN SUBUNIT OF PYRUVATE:FLAVODOXIN OXIDOREDUCTASE-RELATED"/>
    <property type="match status" value="1"/>
</dbReference>
<dbReference type="PANTHER" id="PTHR43122:SF1">
    <property type="entry name" value="IRON-SULFUR-BINDING PROTEIN"/>
    <property type="match status" value="1"/>
</dbReference>
<protein>
    <submittedName>
        <fullName evidence="2">Putative ferredoxin MJ0146</fullName>
    </submittedName>
</protein>
<feature type="domain" description="4Fe-4S ferredoxin-type" evidence="1">
    <location>
        <begin position="37"/>
        <end position="66"/>
    </location>
</feature>
<evidence type="ECO:0000313" key="2">
    <source>
        <dbReference type="EMBL" id="SCG84821.1"/>
    </source>
</evidence>
<dbReference type="GO" id="GO:0016491">
    <property type="term" value="F:oxidoreductase activity"/>
    <property type="evidence" value="ECO:0007669"/>
    <property type="project" value="UniProtKB-ARBA"/>
</dbReference>
<dbReference type="InterPro" id="IPR017896">
    <property type="entry name" value="4Fe4S_Fe-S-bd"/>
</dbReference>
<gene>
    <name evidence="2" type="ORF">MCBB_0233</name>
</gene>
<dbReference type="SUPFAM" id="SSF54862">
    <property type="entry name" value="4Fe-4S ferredoxins"/>
    <property type="match status" value="1"/>
</dbReference>
<organism evidence="2 3">
    <name type="scientific">Methanobacterium congolense</name>
    <dbReference type="NCBI Taxonomy" id="118062"/>
    <lineage>
        <taxon>Archaea</taxon>
        <taxon>Methanobacteriati</taxon>
        <taxon>Methanobacteriota</taxon>
        <taxon>Methanomada group</taxon>
        <taxon>Methanobacteria</taxon>
        <taxon>Methanobacteriales</taxon>
        <taxon>Methanobacteriaceae</taxon>
        <taxon>Methanobacterium</taxon>
    </lineage>
</organism>